<comment type="caution">
    <text evidence="5">The sequence shown here is derived from an EMBL/GenBank/DDBJ whole genome shotgun (WGS) entry which is preliminary data.</text>
</comment>
<organism evidence="5 6">
    <name type="scientific">Aerococcus christensenii</name>
    <dbReference type="NCBI Taxonomy" id="87541"/>
    <lineage>
        <taxon>Bacteria</taxon>
        <taxon>Bacillati</taxon>
        <taxon>Bacillota</taxon>
        <taxon>Bacilli</taxon>
        <taxon>Lactobacillales</taxon>
        <taxon>Aerococcaceae</taxon>
        <taxon>Aerococcus</taxon>
    </lineage>
</organism>
<dbReference type="AlphaFoldDB" id="A0A2I1K651"/>
<keyword evidence="1 2" id="KW-0238">DNA-binding</keyword>
<gene>
    <name evidence="5" type="ORF">CYJ27_06355</name>
</gene>
<feature type="DNA-binding region" description="H-T-H motif" evidence="2">
    <location>
        <begin position="47"/>
        <end position="66"/>
    </location>
</feature>
<feature type="compositionally biased region" description="Polar residues" evidence="3">
    <location>
        <begin position="1"/>
        <end position="13"/>
    </location>
</feature>
<evidence type="ECO:0000313" key="6">
    <source>
        <dbReference type="Proteomes" id="UP000234775"/>
    </source>
</evidence>
<dbReference type="Proteomes" id="UP000234775">
    <property type="component" value="Unassembled WGS sequence"/>
</dbReference>
<feature type="region of interest" description="Disordered" evidence="3">
    <location>
        <begin position="1"/>
        <end position="20"/>
    </location>
</feature>
<dbReference type="InterPro" id="IPR009057">
    <property type="entry name" value="Homeodomain-like_sf"/>
</dbReference>
<accession>A0A2I1K651</accession>
<protein>
    <recommendedName>
        <fullName evidence="4">HTH tetR-type domain-containing protein</fullName>
    </recommendedName>
</protein>
<dbReference type="EMBL" id="PKGZ01000005">
    <property type="protein sequence ID" value="PKY91067.1"/>
    <property type="molecule type" value="Genomic_DNA"/>
</dbReference>
<keyword evidence="6" id="KW-1185">Reference proteome</keyword>
<evidence type="ECO:0000256" key="2">
    <source>
        <dbReference type="PROSITE-ProRule" id="PRU00335"/>
    </source>
</evidence>
<dbReference type="PRINTS" id="PR00455">
    <property type="entry name" value="HTHTETR"/>
</dbReference>
<dbReference type="PROSITE" id="PS50977">
    <property type="entry name" value="HTH_TETR_2"/>
    <property type="match status" value="1"/>
</dbReference>
<dbReference type="InterPro" id="IPR050624">
    <property type="entry name" value="HTH-type_Tx_Regulator"/>
</dbReference>
<proteinExistence type="predicted"/>
<dbReference type="PANTHER" id="PTHR43479">
    <property type="entry name" value="ACREF/ENVCD OPERON REPRESSOR-RELATED"/>
    <property type="match status" value="1"/>
</dbReference>
<evidence type="ECO:0000313" key="5">
    <source>
        <dbReference type="EMBL" id="PKY91067.1"/>
    </source>
</evidence>
<dbReference type="PANTHER" id="PTHR43479:SF11">
    <property type="entry name" value="ACREF_ENVCD OPERON REPRESSOR-RELATED"/>
    <property type="match status" value="1"/>
</dbReference>
<evidence type="ECO:0000259" key="4">
    <source>
        <dbReference type="PROSITE" id="PS50977"/>
    </source>
</evidence>
<dbReference type="InterPro" id="IPR001647">
    <property type="entry name" value="HTH_TetR"/>
</dbReference>
<dbReference type="SUPFAM" id="SSF46689">
    <property type="entry name" value="Homeodomain-like"/>
    <property type="match status" value="1"/>
</dbReference>
<sequence length="145" mass="16728">MKGLQSKMNNVQHENGGDDVKKLATSSENILKMCRQIVPEKGLLAVNMRTVAKRCDVALGSIYYHFPSKEELIIATIESVWEDIFRWCEQESKEGDFSVCIESCFERIKQGIQRYPHFFYHPLPQLVIERETEGTHDNAAVFFVD</sequence>
<dbReference type="GO" id="GO:0003677">
    <property type="term" value="F:DNA binding"/>
    <property type="evidence" value="ECO:0007669"/>
    <property type="project" value="UniProtKB-UniRule"/>
</dbReference>
<dbReference type="Gene3D" id="1.10.357.10">
    <property type="entry name" value="Tetracycline Repressor, domain 2"/>
    <property type="match status" value="1"/>
</dbReference>
<feature type="domain" description="HTH tetR-type" evidence="4">
    <location>
        <begin position="24"/>
        <end position="84"/>
    </location>
</feature>
<reference evidence="5 6" key="1">
    <citation type="submission" date="2017-12" db="EMBL/GenBank/DDBJ databases">
        <title>Phylogenetic diversity of female urinary microbiome.</title>
        <authorList>
            <person name="Thomas-White K."/>
            <person name="Wolfe A.J."/>
        </authorList>
    </citation>
    <scope>NUCLEOTIDE SEQUENCE [LARGE SCALE GENOMIC DNA]</scope>
    <source>
        <strain evidence="5 6">UMB0844</strain>
    </source>
</reference>
<evidence type="ECO:0000256" key="3">
    <source>
        <dbReference type="SAM" id="MobiDB-lite"/>
    </source>
</evidence>
<name>A0A2I1K651_9LACT</name>
<evidence type="ECO:0000256" key="1">
    <source>
        <dbReference type="ARBA" id="ARBA00023125"/>
    </source>
</evidence>
<dbReference type="Pfam" id="PF00440">
    <property type="entry name" value="TetR_N"/>
    <property type="match status" value="1"/>
</dbReference>